<evidence type="ECO:0000313" key="1">
    <source>
        <dbReference type="EMBL" id="KAJ2905524.1"/>
    </source>
</evidence>
<protein>
    <submittedName>
        <fullName evidence="1">Uncharacterized protein</fullName>
    </submittedName>
</protein>
<sequence>MLDNLLLEHHVDMLFYHGLKAKNEIPGGLNLEGSKIVQKKPSYDDQSKEASSTGTANPMLQILFTL</sequence>
<evidence type="ECO:0000313" key="2">
    <source>
        <dbReference type="Proteomes" id="UP001201980"/>
    </source>
</evidence>
<reference evidence="1" key="1">
    <citation type="submission" date="2022-07" db="EMBL/GenBank/DDBJ databases">
        <title>Draft genome sequence of Zalerion maritima ATCC 34329, a (micro)plastics degrading marine fungus.</title>
        <authorList>
            <person name="Paco A."/>
            <person name="Goncalves M.F.M."/>
            <person name="Rocha-Santos T.A.P."/>
            <person name="Alves A."/>
        </authorList>
    </citation>
    <scope>NUCLEOTIDE SEQUENCE</scope>
    <source>
        <strain evidence="1">ATCC 34329</strain>
    </source>
</reference>
<comment type="caution">
    <text evidence="1">The sequence shown here is derived from an EMBL/GenBank/DDBJ whole genome shotgun (WGS) entry which is preliminary data.</text>
</comment>
<dbReference type="EMBL" id="JAKWBI020000030">
    <property type="protein sequence ID" value="KAJ2905524.1"/>
    <property type="molecule type" value="Genomic_DNA"/>
</dbReference>
<gene>
    <name evidence="1" type="ORF">MKZ38_005168</name>
</gene>
<accession>A0AAD5RY88</accession>
<organism evidence="1 2">
    <name type="scientific">Zalerion maritima</name>
    <dbReference type="NCBI Taxonomy" id="339359"/>
    <lineage>
        <taxon>Eukaryota</taxon>
        <taxon>Fungi</taxon>
        <taxon>Dikarya</taxon>
        <taxon>Ascomycota</taxon>
        <taxon>Pezizomycotina</taxon>
        <taxon>Sordariomycetes</taxon>
        <taxon>Lulworthiomycetidae</taxon>
        <taxon>Lulworthiales</taxon>
        <taxon>Lulworthiaceae</taxon>
        <taxon>Zalerion</taxon>
    </lineage>
</organism>
<dbReference type="AlphaFoldDB" id="A0AAD5RY88"/>
<proteinExistence type="predicted"/>
<name>A0AAD5RY88_9PEZI</name>
<keyword evidence="2" id="KW-1185">Reference proteome</keyword>
<dbReference type="Proteomes" id="UP001201980">
    <property type="component" value="Unassembled WGS sequence"/>
</dbReference>